<dbReference type="NCBIfam" id="NF040639">
    <property type="entry name" value="LETM1_rel_film"/>
    <property type="match status" value="1"/>
</dbReference>
<keyword evidence="3" id="KW-1185">Reference proteome</keyword>
<dbReference type="OrthoDB" id="1421172at2"/>
<name>A0A4Q1K4G2_9FLAO</name>
<protein>
    <recommendedName>
        <fullName evidence="1">Letm1 RBD domain-containing protein</fullName>
    </recommendedName>
</protein>
<comment type="caution">
    <text evidence="2">The sequence shown here is derived from an EMBL/GenBank/DDBJ whole genome shotgun (WGS) entry which is preliminary data.</text>
</comment>
<dbReference type="GO" id="GO:0043022">
    <property type="term" value="F:ribosome binding"/>
    <property type="evidence" value="ECO:0007669"/>
    <property type="project" value="InterPro"/>
</dbReference>
<evidence type="ECO:0000313" key="2">
    <source>
        <dbReference type="EMBL" id="RXR19311.1"/>
    </source>
</evidence>
<dbReference type="AlphaFoldDB" id="A0A4Q1K4G2"/>
<dbReference type="EMBL" id="SBKO01000002">
    <property type="protein sequence ID" value="RXR19311.1"/>
    <property type="molecule type" value="Genomic_DNA"/>
</dbReference>
<dbReference type="Proteomes" id="UP000290283">
    <property type="component" value="Unassembled WGS sequence"/>
</dbReference>
<reference evidence="3" key="1">
    <citation type="submission" date="2019-01" db="EMBL/GenBank/DDBJ databases">
        <title>Cytophagaceae bacterium strain CAR-16.</title>
        <authorList>
            <person name="Chen W.-M."/>
        </authorList>
    </citation>
    <scope>NUCLEOTIDE SEQUENCE [LARGE SCALE GENOMIC DNA]</scope>
    <source>
        <strain evidence="3">LLJ-11</strain>
    </source>
</reference>
<feature type="domain" description="Letm1 RBD" evidence="1">
    <location>
        <begin position="344"/>
        <end position="400"/>
    </location>
</feature>
<evidence type="ECO:0000313" key="3">
    <source>
        <dbReference type="Proteomes" id="UP000290283"/>
    </source>
</evidence>
<dbReference type="InterPro" id="IPR033122">
    <property type="entry name" value="LETM1-like_RBD"/>
</dbReference>
<evidence type="ECO:0000259" key="1">
    <source>
        <dbReference type="Pfam" id="PF07766"/>
    </source>
</evidence>
<proteinExistence type="predicted"/>
<accession>A0A4Q1K4G2</accession>
<organism evidence="2 3">
    <name type="scientific">Flavobacterium amnicola</name>
    <dbReference type="NCBI Taxonomy" id="2506422"/>
    <lineage>
        <taxon>Bacteria</taxon>
        <taxon>Pseudomonadati</taxon>
        <taxon>Bacteroidota</taxon>
        <taxon>Flavobacteriia</taxon>
        <taxon>Flavobacteriales</taxon>
        <taxon>Flavobacteriaceae</taxon>
        <taxon>Flavobacterium</taxon>
    </lineage>
</organism>
<dbReference type="Pfam" id="PF07766">
    <property type="entry name" value="LETM1_RBD"/>
    <property type="match status" value="1"/>
</dbReference>
<sequence length="401" mass="46357">MINPSAHGWVEKFFFEQNSKKNGVIDDAKSFYESTRETGFLFGYTTHFVTEIPIDSNGWTTSEFSKIALLNTLFGIYQLSEKNRNQELFIAKCVDFYKELHPKKTGLLEVILPTDSPANKLEKIISSRIQTNNNIISKNFSHILTNALLFIDVLAFKKYLETEDISTKYFKKAEEIIVNVVTLALKTKEIKTKYDDLLQKLFETSVRYSKFSNSGKTNSLEELNFSYIKDDFEKFYLIDIAGMAMWNDAKIENTEKDFLYFLAEKLNVSRDLVNKSVEDMDAFLSNNKKEIPYFNYSNPVKHFYDQTTHNVQTLITRNKGRLYTEISQSKELMLLLTQSTVRELNSEEKKKVKTQLLDICKTIPSLTIFLVPGGSLLLPILIKFIPQLLPSAFNENLNKEK</sequence>
<gene>
    <name evidence="2" type="ORF">EQG63_07665</name>
</gene>
<dbReference type="RefSeq" id="WP_129435769.1">
    <property type="nucleotide sequence ID" value="NZ_SBKO01000002.1"/>
</dbReference>